<keyword evidence="2" id="KW-0732">Signal</keyword>
<feature type="signal peptide" evidence="2">
    <location>
        <begin position="1"/>
        <end position="26"/>
    </location>
</feature>
<organism evidence="3 4">
    <name type="scientific">Bradyrhizobium lablabi</name>
    <dbReference type="NCBI Taxonomy" id="722472"/>
    <lineage>
        <taxon>Bacteria</taxon>
        <taxon>Pseudomonadati</taxon>
        <taxon>Pseudomonadota</taxon>
        <taxon>Alphaproteobacteria</taxon>
        <taxon>Hyphomicrobiales</taxon>
        <taxon>Nitrobacteraceae</taxon>
        <taxon>Bradyrhizobium</taxon>
    </lineage>
</organism>
<feature type="compositionally biased region" description="Basic and acidic residues" evidence="1">
    <location>
        <begin position="27"/>
        <end position="49"/>
    </location>
</feature>
<sequence length="85" mass="9113">MKTIMKRLVMLVGATIGLCAASAVTAEPRDSVERGTRMDTDAIRDDVRTNRLQIPEHPLAAEQSPQPAPSSKGKSKSRRSGGSSH</sequence>
<protein>
    <recommendedName>
        <fullName evidence="5">Secreted protein</fullName>
    </recommendedName>
</protein>
<dbReference type="AlphaFoldDB" id="A0A1M6X7I2"/>
<evidence type="ECO:0000256" key="2">
    <source>
        <dbReference type="SAM" id="SignalP"/>
    </source>
</evidence>
<proteinExistence type="predicted"/>
<gene>
    <name evidence="3" type="ORF">SAMN05444159_4786</name>
</gene>
<evidence type="ECO:0008006" key="5">
    <source>
        <dbReference type="Google" id="ProtNLM"/>
    </source>
</evidence>
<reference evidence="3 4" key="1">
    <citation type="submission" date="2016-11" db="EMBL/GenBank/DDBJ databases">
        <authorList>
            <person name="Jaros S."/>
            <person name="Januszkiewicz K."/>
            <person name="Wedrychowicz H."/>
        </authorList>
    </citation>
    <scope>NUCLEOTIDE SEQUENCE [LARGE SCALE GENOMIC DNA]</scope>
    <source>
        <strain evidence="3 4">GAS499</strain>
    </source>
</reference>
<feature type="region of interest" description="Disordered" evidence="1">
    <location>
        <begin position="25"/>
        <end position="85"/>
    </location>
</feature>
<accession>A0A1M6X7I2</accession>
<name>A0A1M6X7I2_9BRAD</name>
<dbReference type="EMBL" id="LT670844">
    <property type="protein sequence ID" value="SHL01873.1"/>
    <property type="molecule type" value="Genomic_DNA"/>
</dbReference>
<dbReference type="Proteomes" id="UP000189935">
    <property type="component" value="Chromosome I"/>
</dbReference>
<feature type="chain" id="PRO_5012070743" description="Secreted protein" evidence="2">
    <location>
        <begin position="27"/>
        <end position="85"/>
    </location>
</feature>
<evidence type="ECO:0000313" key="3">
    <source>
        <dbReference type="EMBL" id="SHL01873.1"/>
    </source>
</evidence>
<dbReference type="RefSeq" id="WP_154071406.1">
    <property type="nucleotide sequence ID" value="NZ_LT670844.1"/>
</dbReference>
<dbReference type="OrthoDB" id="8256508at2"/>
<evidence type="ECO:0000256" key="1">
    <source>
        <dbReference type="SAM" id="MobiDB-lite"/>
    </source>
</evidence>
<evidence type="ECO:0000313" key="4">
    <source>
        <dbReference type="Proteomes" id="UP000189935"/>
    </source>
</evidence>